<evidence type="ECO:0000256" key="3">
    <source>
        <dbReference type="ARBA" id="ARBA00023239"/>
    </source>
</evidence>
<evidence type="ECO:0000313" key="8">
    <source>
        <dbReference type="Proteomes" id="UP000245711"/>
    </source>
</evidence>
<comment type="similarity">
    <text evidence="1 4">Belongs to the prolyl-tRNA editing family. YbaK/EbsC subfamily.</text>
</comment>
<dbReference type="KEGG" id="roz:CBI38_19050"/>
<dbReference type="GO" id="GO:0002161">
    <property type="term" value="F:aminoacyl-tRNA deacylase activity"/>
    <property type="evidence" value="ECO:0007669"/>
    <property type="project" value="InterPro"/>
</dbReference>
<dbReference type="Pfam" id="PF04073">
    <property type="entry name" value="tRNA_edit"/>
    <property type="match status" value="1"/>
</dbReference>
<gene>
    <name evidence="7" type="primary">ybaK</name>
    <name evidence="6" type="ORF">CBI38_19050</name>
    <name evidence="7" type="ORF">R4315_27445</name>
</gene>
<dbReference type="Proteomes" id="UP001185863">
    <property type="component" value="Unassembled WGS sequence"/>
</dbReference>
<evidence type="ECO:0000256" key="1">
    <source>
        <dbReference type="ARBA" id="ARBA00009798"/>
    </source>
</evidence>
<dbReference type="GO" id="GO:0006412">
    <property type="term" value="P:translation"/>
    <property type="evidence" value="ECO:0007669"/>
    <property type="project" value="UniProtKB-KW"/>
</dbReference>
<dbReference type="EC" id="4.2.-.-" evidence="4"/>
<keyword evidence="8" id="KW-1185">Reference proteome</keyword>
<dbReference type="OrthoDB" id="9809296at2"/>
<dbReference type="GO" id="GO:0016829">
    <property type="term" value="F:lyase activity"/>
    <property type="evidence" value="ECO:0007669"/>
    <property type="project" value="UniProtKB-KW"/>
</dbReference>
<dbReference type="PIRSF" id="PIRSF006181">
    <property type="entry name" value="EbsC_YbaK"/>
    <property type="match status" value="1"/>
</dbReference>
<protein>
    <recommendedName>
        <fullName evidence="4">Cys-tRNA(Pro)/Cys-tRNA(Cys) deacylase</fullName>
        <ecNumber evidence="4">4.2.-.-</ecNumber>
    </recommendedName>
</protein>
<dbReference type="SUPFAM" id="SSF55826">
    <property type="entry name" value="YbaK/ProRS associated domain"/>
    <property type="match status" value="1"/>
</dbReference>
<dbReference type="Proteomes" id="UP000245711">
    <property type="component" value="Chromosome"/>
</dbReference>
<feature type="domain" description="YbaK/aminoacyl-tRNA synthetase-associated" evidence="5">
    <location>
        <begin position="37"/>
        <end position="153"/>
    </location>
</feature>
<dbReference type="Gene3D" id="3.90.960.10">
    <property type="entry name" value="YbaK/aminoacyl-tRNA synthetase-associated domain"/>
    <property type="match status" value="1"/>
</dbReference>
<evidence type="ECO:0000256" key="4">
    <source>
        <dbReference type="PIRNR" id="PIRNR006181"/>
    </source>
</evidence>
<keyword evidence="3 4" id="KW-0456">Lyase</keyword>
<dbReference type="EMBL" id="JAWLUP010000143">
    <property type="protein sequence ID" value="MDV7268257.1"/>
    <property type="molecule type" value="Genomic_DNA"/>
</dbReference>
<name>A0A2S2BXQ5_9NOCA</name>
<accession>A0A2S2BXQ5</accession>
<dbReference type="PANTHER" id="PTHR30411:SF0">
    <property type="entry name" value="CYS-TRNA(PRO)_CYS-TRNA(CYS) DEACYLASE YBAK"/>
    <property type="match status" value="1"/>
</dbReference>
<dbReference type="NCBIfam" id="TIGR00011">
    <property type="entry name" value="YbaK_EbsC"/>
    <property type="match status" value="1"/>
</dbReference>
<dbReference type="PANTHER" id="PTHR30411">
    <property type="entry name" value="CYTOPLASMIC PROTEIN"/>
    <property type="match status" value="1"/>
</dbReference>
<dbReference type="InterPro" id="IPR007214">
    <property type="entry name" value="YbaK/aa-tRNA-synth-assoc-dom"/>
</dbReference>
<dbReference type="RefSeq" id="WP_109331250.1">
    <property type="nucleotide sequence ID" value="NZ_CP021354.1"/>
</dbReference>
<organism evidence="6 8">
    <name type="scientific">Rhodococcus oxybenzonivorans</name>
    <dbReference type="NCBI Taxonomy" id="1990687"/>
    <lineage>
        <taxon>Bacteria</taxon>
        <taxon>Bacillati</taxon>
        <taxon>Actinomycetota</taxon>
        <taxon>Actinomycetes</taxon>
        <taxon>Mycobacteriales</taxon>
        <taxon>Nocardiaceae</taxon>
        <taxon>Rhodococcus</taxon>
    </lineage>
</organism>
<evidence type="ECO:0000313" key="7">
    <source>
        <dbReference type="EMBL" id="MDV7268257.1"/>
    </source>
</evidence>
<dbReference type="EMBL" id="CP021354">
    <property type="protein sequence ID" value="AWK73349.1"/>
    <property type="molecule type" value="Genomic_DNA"/>
</dbReference>
<evidence type="ECO:0000313" key="6">
    <source>
        <dbReference type="EMBL" id="AWK73349.1"/>
    </source>
</evidence>
<dbReference type="InterPro" id="IPR036754">
    <property type="entry name" value="YbaK/aa-tRNA-synt-asso_dom_sf"/>
</dbReference>
<evidence type="ECO:0000256" key="2">
    <source>
        <dbReference type="ARBA" id="ARBA00022917"/>
    </source>
</evidence>
<keyword evidence="2 4" id="KW-0648">Protein biosynthesis</keyword>
<proteinExistence type="inferred from homology"/>
<evidence type="ECO:0000259" key="5">
    <source>
        <dbReference type="Pfam" id="PF04073"/>
    </source>
</evidence>
<dbReference type="InterPro" id="IPR004369">
    <property type="entry name" value="Prolyl-tRNA_editing_YbaK/EbsC"/>
</dbReference>
<dbReference type="CDD" id="cd00002">
    <property type="entry name" value="YbaK_deacylase"/>
    <property type="match status" value="1"/>
</dbReference>
<reference evidence="7" key="2">
    <citation type="submission" date="2023-10" db="EMBL/GenBank/DDBJ databases">
        <title>Development of a sustainable strategy for remediation of hydrocarbon-contaminated territories based on the waste exchange concept.</title>
        <authorList>
            <person name="Krivoruchko A."/>
        </authorList>
    </citation>
    <scope>NUCLEOTIDE SEQUENCE</scope>
    <source>
        <strain evidence="7">IEGM 68</strain>
    </source>
</reference>
<reference evidence="6 8" key="1">
    <citation type="submission" date="2017-05" db="EMBL/GenBank/DDBJ databases">
        <title>Isolation of Rhodococcus sp. S2-17 biodegrading of BP-3.</title>
        <authorList>
            <person name="Lee Y."/>
            <person name="Kim K.H."/>
            <person name="Chun B.H."/>
            <person name="Jung H.S."/>
            <person name="Jeon C.O."/>
        </authorList>
    </citation>
    <scope>NUCLEOTIDE SEQUENCE [LARGE SCALE GENOMIC DNA]</scope>
    <source>
        <strain evidence="6 8">S2-17</strain>
    </source>
</reference>
<sequence length="164" mass="16809">MAGTATPATTLLGKQRVAHRVHSYAHDARAESYGSEAVDALAETVGVAAHQILKTLVIKLDTGKLAVAVVPVPDMLSLKAAAAALGAGRAVMAERSEAERSTGYVFGGISPLGQRKILPTVIDASAMNWDRVLCSAGRRGVEIELAPADLVRLSGAVVAAVTAG</sequence>
<dbReference type="AlphaFoldDB" id="A0A2S2BXQ5"/>